<dbReference type="EMBL" id="GDHC01001937">
    <property type="protein sequence ID" value="JAQ16692.1"/>
    <property type="molecule type" value="Transcribed_RNA"/>
</dbReference>
<evidence type="ECO:0000313" key="1">
    <source>
        <dbReference type="EMBL" id="JAQ16692.1"/>
    </source>
</evidence>
<name>A0A146MCB9_LYGHE</name>
<dbReference type="AlphaFoldDB" id="A0A146MCB9"/>
<organism evidence="1">
    <name type="scientific">Lygus hesperus</name>
    <name type="common">Western plant bug</name>
    <dbReference type="NCBI Taxonomy" id="30085"/>
    <lineage>
        <taxon>Eukaryota</taxon>
        <taxon>Metazoa</taxon>
        <taxon>Ecdysozoa</taxon>
        <taxon>Arthropoda</taxon>
        <taxon>Hexapoda</taxon>
        <taxon>Insecta</taxon>
        <taxon>Pterygota</taxon>
        <taxon>Neoptera</taxon>
        <taxon>Paraneoptera</taxon>
        <taxon>Hemiptera</taxon>
        <taxon>Heteroptera</taxon>
        <taxon>Panheteroptera</taxon>
        <taxon>Cimicomorpha</taxon>
        <taxon>Miridae</taxon>
        <taxon>Mirini</taxon>
        <taxon>Lygus</taxon>
    </lineage>
</organism>
<accession>A0A146MCB9</accession>
<sequence>MTVGHWCRRIQKSTPVRWCLLSHSGGASGTGRTAPHARVAPPPPPARVSRTVFVVAVCASIYCAPHLPPRSAVGPAALLRCRLRPTDATETHCSAVSGLRSLWVPTSLQVSVPRTVCAMLATAAAGPARP</sequence>
<proteinExistence type="predicted"/>
<reference evidence="1" key="1">
    <citation type="journal article" date="2016" name="Gigascience">
        <title>De novo construction of an expanded transcriptome assembly for the western tarnished plant bug, Lygus hesperus.</title>
        <authorList>
            <person name="Tassone E.E."/>
            <person name="Geib S.M."/>
            <person name="Hall B."/>
            <person name="Fabrick J.A."/>
            <person name="Brent C.S."/>
            <person name="Hull J.J."/>
        </authorList>
    </citation>
    <scope>NUCLEOTIDE SEQUENCE</scope>
</reference>
<protein>
    <submittedName>
        <fullName evidence="1">Uncharacterized protein</fullName>
    </submittedName>
</protein>
<gene>
    <name evidence="1" type="ORF">g.35052</name>
</gene>